<dbReference type="Pfam" id="PF13557">
    <property type="entry name" value="Phenol_MetA_deg"/>
    <property type="match status" value="1"/>
</dbReference>
<name>A0A4S3K1G7_9GAMM</name>
<keyword evidence="2" id="KW-0732">Signal</keyword>
<feature type="chain" id="PRO_5030100153" description="Outer membrane beta-barrel porin/alpha-amylase" evidence="2">
    <location>
        <begin position="32"/>
        <end position="308"/>
    </location>
</feature>
<keyword evidence="4" id="KW-1185">Reference proteome</keyword>
<dbReference type="InterPro" id="IPR025737">
    <property type="entry name" value="FApF"/>
</dbReference>
<accession>A0A4S3K1G7</accession>
<dbReference type="Proteomes" id="UP000295341">
    <property type="component" value="Unassembled WGS sequence"/>
</dbReference>
<protein>
    <recommendedName>
        <fullName evidence="5">Outer membrane beta-barrel porin/alpha-amylase</fullName>
    </recommendedName>
</protein>
<feature type="signal peptide" evidence="2">
    <location>
        <begin position="1"/>
        <end position="31"/>
    </location>
</feature>
<evidence type="ECO:0008006" key="5">
    <source>
        <dbReference type="Google" id="ProtNLM"/>
    </source>
</evidence>
<dbReference type="EMBL" id="SOBT01000008">
    <property type="protein sequence ID" value="TDU31080.1"/>
    <property type="molecule type" value="Genomic_DNA"/>
</dbReference>
<keyword evidence="1" id="KW-0472">Membrane</keyword>
<keyword evidence="1" id="KW-1133">Transmembrane helix</keyword>
<reference evidence="3 4" key="1">
    <citation type="submission" date="2019-03" db="EMBL/GenBank/DDBJ databases">
        <title>Genomic Encyclopedia of Type Strains, Phase IV (KMG-IV): sequencing the most valuable type-strain genomes for metagenomic binning, comparative biology and taxonomic classification.</title>
        <authorList>
            <person name="Goeker M."/>
        </authorList>
    </citation>
    <scope>NUCLEOTIDE SEQUENCE [LARGE SCALE GENOMIC DNA]</scope>
    <source>
        <strain evidence="3 4">DSM 26377</strain>
    </source>
</reference>
<feature type="transmembrane region" description="Helical" evidence="1">
    <location>
        <begin position="47"/>
        <end position="65"/>
    </location>
</feature>
<comment type="caution">
    <text evidence="3">The sequence shown here is derived from an EMBL/GenBank/DDBJ whole genome shotgun (WGS) entry which is preliminary data.</text>
</comment>
<dbReference type="AlphaFoldDB" id="A0A4S3K1G7"/>
<organism evidence="3 4">
    <name type="scientific">Panacagrimonas perspica</name>
    <dbReference type="NCBI Taxonomy" id="381431"/>
    <lineage>
        <taxon>Bacteria</taxon>
        <taxon>Pseudomonadati</taxon>
        <taxon>Pseudomonadota</taxon>
        <taxon>Gammaproteobacteria</taxon>
        <taxon>Nevskiales</taxon>
        <taxon>Nevskiaceae</taxon>
        <taxon>Panacagrimonas</taxon>
    </lineage>
</organism>
<evidence type="ECO:0000313" key="4">
    <source>
        <dbReference type="Proteomes" id="UP000295341"/>
    </source>
</evidence>
<evidence type="ECO:0000256" key="1">
    <source>
        <dbReference type="SAM" id="Phobius"/>
    </source>
</evidence>
<sequence length="308" mass="33178">MRTFTQRLQSRTLLLAATVLGLALSGSPANAAEGGLSNFPYGAQTSYAAFVPAPGTTSFFGYALYIDGKSLRDNDGDKIPGVSIEAVALAPRLVHTWNSTFHGWKMTSGAVIEGLYVKVEVPGLEDKDTGPTLLGFEPLYLSKTFGAFTFFHGSLIYLPIGSADKNQLANSNLNYKSLAYQGSMSWNPNARVDVSLNAAIEFKDDNEETEYQSGPQASLTFGAGYKPFASNLSWDLGISGFYTDGLADDKIDGEKVPGGGRTKKFGIGPKIVYLFSPGAAIVAQYHREMETENAAQGDLFWLECVFPL</sequence>
<evidence type="ECO:0000256" key="2">
    <source>
        <dbReference type="SAM" id="SignalP"/>
    </source>
</evidence>
<keyword evidence="1" id="KW-0812">Transmembrane</keyword>
<evidence type="ECO:0000313" key="3">
    <source>
        <dbReference type="EMBL" id="TDU31080.1"/>
    </source>
</evidence>
<proteinExistence type="predicted"/>
<dbReference type="RefSeq" id="WP_162850988.1">
    <property type="nucleotide sequence ID" value="NZ_MWIN01000022.1"/>
</dbReference>
<gene>
    <name evidence="3" type="ORF">DFR24_0438</name>
</gene>